<feature type="transmembrane region" description="Helical" evidence="1">
    <location>
        <begin position="219"/>
        <end position="240"/>
    </location>
</feature>
<feature type="transmembrane region" description="Helical" evidence="1">
    <location>
        <begin position="179"/>
        <end position="196"/>
    </location>
</feature>
<feature type="transmembrane region" description="Helical" evidence="1">
    <location>
        <begin position="26"/>
        <end position="46"/>
    </location>
</feature>
<sequence length="248" mass="27956">MSITKPSLTNIVKKQYSYKLRAYRQVYNSLIALQLLAIFFSFNGVGSMSGNWGGIHLNINYYSADIIIIFTMLWGLNSAALITTKAYRFDDFAFVTNRLSGNMANLYVMLTLSVIGGLTSILSGVLLKLLIYYSTDVQIFNDTRLMSEPNLFVTSILSASMYVFLFCVLGYMIGMLFQVNKMILVALAALFIWGLFKDVSGGSNVMVNVFTFFVSESSLFLFFIKMMFCSILLFSISLVISNRMEVRQ</sequence>
<dbReference type="RefSeq" id="WP_049681758.1">
    <property type="nucleotide sequence ID" value="NZ_LFZW01000001.1"/>
</dbReference>
<evidence type="ECO:0000256" key="1">
    <source>
        <dbReference type="SAM" id="Phobius"/>
    </source>
</evidence>
<feature type="transmembrane region" description="Helical" evidence="1">
    <location>
        <begin position="151"/>
        <end position="172"/>
    </location>
</feature>
<dbReference type="PATRIC" id="fig|1679170.3.peg.3104"/>
<gene>
    <name evidence="2" type="ORF">AC625_13590</name>
</gene>
<evidence type="ECO:0000313" key="2">
    <source>
        <dbReference type="EMBL" id="KMY50406.1"/>
    </source>
</evidence>
<keyword evidence="1" id="KW-0472">Membrane</keyword>
<name>A0A0K9GUT3_9BACI</name>
<keyword evidence="3" id="KW-1185">Reference proteome</keyword>
<comment type="caution">
    <text evidence="2">The sequence shown here is derived from an EMBL/GenBank/DDBJ whole genome shotgun (WGS) entry which is preliminary data.</text>
</comment>
<protein>
    <submittedName>
        <fullName evidence="2">Uncharacterized protein</fullName>
    </submittedName>
</protein>
<reference evidence="3" key="1">
    <citation type="submission" date="2015-07" db="EMBL/GenBank/DDBJ databases">
        <title>Genome sequencing project for genomic taxonomy and phylogenomics of Bacillus-like bacteria.</title>
        <authorList>
            <person name="Liu B."/>
            <person name="Wang J."/>
            <person name="Zhu Y."/>
            <person name="Liu G."/>
            <person name="Chen Q."/>
            <person name="Chen Z."/>
            <person name="Lan J."/>
            <person name="Che J."/>
            <person name="Ge C."/>
            <person name="Shi H."/>
            <person name="Pan Z."/>
            <person name="Liu X."/>
        </authorList>
    </citation>
    <scope>NUCLEOTIDE SEQUENCE [LARGE SCALE GENOMIC DNA]</scope>
    <source>
        <strain evidence="3">FJAT-27997</strain>
    </source>
</reference>
<dbReference type="OrthoDB" id="1795989at2"/>
<feature type="transmembrane region" description="Helical" evidence="1">
    <location>
        <begin position="66"/>
        <end position="83"/>
    </location>
</feature>
<keyword evidence="1" id="KW-1133">Transmembrane helix</keyword>
<dbReference type="Proteomes" id="UP000037146">
    <property type="component" value="Unassembled WGS sequence"/>
</dbReference>
<organism evidence="2 3">
    <name type="scientific">Peribacillus loiseleuriae</name>
    <dbReference type="NCBI Taxonomy" id="1679170"/>
    <lineage>
        <taxon>Bacteria</taxon>
        <taxon>Bacillati</taxon>
        <taxon>Bacillota</taxon>
        <taxon>Bacilli</taxon>
        <taxon>Bacillales</taxon>
        <taxon>Bacillaceae</taxon>
        <taxon>Peribacillus</taxon>
    </lineage>
</organism>
<keyword evidence="1" id="KW-0812">Transmembrane</keyword>
<dbReference type="EMBL" id="LFZW01000001">
    <property type="protein sequence ID" value="KMY50406.1"/>
    <property type="molecule type" value="Genomic_DNA"/>
</dbReference>
<evidence type="ECO:0000313" key="3">
    <source>
        <dbReference type="Proteomes" id="UP000037146"/>
    </source>
</evidence>
<dbReference type="STRING" id="1679170.AC625_13590"/>
<feature type="transmembrane region" description="Helical" evidence="1">
    <location>
        <begin position="104"/>
        <end position="131"/>
    </location>
</feature>
<dbReference type="AlphaFoldDB" id="A0A0K9GUT3"/>
<accession>A0A0K9GUT3</accession>
<proteinExistence type="predicted"/>